<dbReference type="RefSeq" id="XP_044553127.1">
    <property type="nucleotide sequence ID" value="XM_044690533.1"/>
</dbReference>
<feature type="compositionally biased region" description="Low complexity" evidence="1">
    <location>
        <begin position="296"/>
        <end position="307"/>
    </location>
</feature>
<evidence type="ECO:0000313" key="3">
    <source>
        <dbReference type="EMBL" id="KAG2389135.1"/>
    </source>
</evidence>
<reference evidence="3 4" key="1">
    <citation type="journal article" date="2018" name="BMC Genomics">
        <title>The genome of Naegleria lovaniensis, the basis for a comparative approach to unravel pathogenicity factors of the human pathogenic amoeba N. fowleri.</title>
        <authorList>
            <person name="Liechti N."/>
            <person name="Schurch N."/>
            <person name="Bruggmann R."/>
            <person name="Wittwer M."/>
        </authorList>
    </citation>
    <scope>NUCLEOTIDE SEQUENCE [LARGE SCALE GENOMIC DNA]</scope>
    <source>
        <strain evidence="3 4">ATCC 30569</strain>
    </source>
</reference>
<keyword evidence="4" id="KW-1185">Reference proteome</keyword>
<dbReference type="Proteomes" id="UP000816034">
    <property type="component" value="Unassembled WGS sequence"/>
</dbReference>
<feature type="compositionally biased region" description="Low complexity" evidence="1">
    <location>
        <begin position="415"/>
        <end position="429"/>
    </location>
</feature>
<comment type="caution">
    <text evidence="3">The sequence shown here is derived from an EMBL/GenBank/DDBJ whole genome shotgun (WGS) entry which is preliminary data.</text>
</comment>
<sequence length="831" mass="94261">MSQTLHQQQHPPQLPSALLSSDCSYEEPFQVQLVYKDQDAIINVYPFMMHMEFGQLIEFLLHDHLRRPIPKDISSISIRYYSVVWGRFTSAYSSHHLPVLWENVRKARNSSEKTLELIESTNISEEDFPSERMTLNSPSKLLFSAKVQSSSFAQNGQDESSAIQQVAVEACGSPLNPSTRPSSPLVHHHDDEFIHPTIEIQPPSKDTFLTPLPENSSDPVNHVTSSVTTTTTTTTTTTGNQNELSTTPIKSRRRRTKRVKKLLDPSSPMTPDNTTSSTTWINNNSTEDNNQTLQQSTMSSSTTTSTEETSDNYTLNNLEPSFETHEPVTSTNLTSTVNNMESEQNSNHPMSVVTFVKKSKRKHRKTIVPEPVFTPCSSSTTTHTSNVVAVDDPSIEPIIEKKTSRMKRGHRRAKSQVSDSQTSNSSSDSTEFEIQPKKSKANPIPENSTNSQSQAIEVDIHQHSTKEACSSDKENKQPTTNDMMKDEDEMINSSQQEERPQIFSQRVEIFSRKMECDSITNFIETQYFDHDMKKNVLYVYGTNGQGKSMVVSTIFNSVVKVDKYKFNLAGYAKGSDLLLLLFQNIVKGEISKRSELASRLLNHFNNRKKPILLYLDEFSFARHCKYLDQIRKSKIIVIAVTNDPPTKSALPYSLTFNQYESEDIKKILISEYEGKISAEIFDKMMNYLKNKQDLRQIKSFVDGHLMPEAKTLTVKRMLQLCNVGFRKKHDPLKGLTQTAIEVLVVLSCVAAEQEKFYGEIDAETFQRKYEQVLQEDFRKNFRDIKEGLTLLSQEGHITRKNVAGDVILHSAYDVILSSDNVIVKRLLANSK</sequence>
<feature type="region of interest" description="Disordered" evidence="1">
    <location>
        <begin position="201"/>
        <end position="330"/>
    </location>
</feature>
<feature type="compositionally biased region" description="Basic residues" evidence="1">
    <location>
        <begin position="250"/>
        <end position="260"/>
    </location>
</feature>
<evidence type="ECO:0000256" key="1">
    <source>
        <dbReference type="SAM" id="MobiDB-lite"/>
    </source>
</evidence>
<feature type="compositionally biased region" description="Basic residues" evidence="1">
    <location>
        <begin position="404"/>
        <end position="414"/>
    </location>
</feature>
<feature type="region of interest" description="Disordered" evidence="1">
    <location>
        <begin position="374"/>
        <end position="483"/>
    </location>
</feature>
<dbReference type="GO" id="GO:0016887">
    <property type="term" value="F:ATP hydrolysis activity"/>
    <property type="evidence" value="ECO:0007669"/>
    <property type="project" value="InterPro"/>
</dbReference>
<feature type="compositionally biased region" description="Low complexity" evidence="1">
    <location>
        <begin position="273"/>
        <end position="286"/>
    </location>
</feature>
<dbReference type="InterPro" id="IPR027417">
    <property type="entry name" value="P-loop_NTPase"/>
</dbReference>
<dbReference type="AlphaFoldDB" id="A0AA88GUJ0"/>
<name>A0AA88GUJ0_NAELO</name>
<dbReference type="Gene3D" id="3.40.50.300">
    <property type="entry name" value="P-loop containing nucleotide triphosphate hydrolases"/>
    <property type="match status" value="1"/>
</dbReference>
<dbReference type="EMBL" id="PYSW02000008">
    <property type="protein sequence ID" value="KAG2389135.1"/>
    <property type="molecule type" value="Genomic_DNA"/>
</dbReference>
<feature type="compositionally biased region" description="Polar residues" evidence="1">
    <location>
        <begin position="239"/>
        <end position="249"/>
    </location>
</feature>
<dbReference type="GeneID" id="68106988"/>
<protein>
    <recommendedName>
        <fullName evidence="2">ORC1/DEAH AAA+ ATPase domain-containing protein</fullName>
    </recommendedName>
</protein>
<feature type="compositionally biased region" description="Basic and acidic residues" evidence="1">
    <location>
        <begin position="458"/>
        <end position="476"/>
    </location>
</feature>
<gene>
    <name evidence="3" type="ORF">C9374_014535</name>
</gene>
<feature type="domain" description="ORC1/DEAH AAA+ ATPase" evidence="2">
    <location>
        <begin position="533"/>
        <end position="618"/>
    </location>
</feature>
<evidence type="ECO:0000313" key="4">
    <source>
        <dbReference type="Proteomes" id="UP000816034"/>
    </source>
</evidence>
<organism evidence="3 4">
    <name type="scientific">Naegleria lovaniensis</name>
    <name type="common">Amoeba</name>
    <dbReference type="NCBI Taxonomy" id="51637"/>
    <lineage>
        <taxon>Eukaryota</taxon>
        <taxon>Discoba</taxon>
        <taxon>Heterolobosea</taxon>
        <taxon>Tetramitia</taxon>
        <taxon>Eutetramitia</taxon>
        <taxon>Vahlkampfiidae</taxon>
        <taxon>Naegleria</taxon>
    </lineage>
</organism>
<accession>A0AA88GUJ0</accession>
<dbReference type="InterPro" id="IPR049945">
    <property type="entry name" value="AAA_22"/>
</dbReference>
<feature type="compositionally biased region" description="Low complexity" evidence="1">
    <location>
        <begin position="223"/>
        <end position="238"/>
    </location>
</feature>
<dbReference type="Pfam" id="PF13401">
    <property type="entry name" value="AAA_22"/>
    <property type="match status" value="1"/>
</dbReference>
<feature type="compositionally biased region" description="Polar residues" evidence="1">
    <location>
        <begin position="445"/>
        <end position="455"/>
    </location>
</feature>
<proteinExistence type="predicted"/>
<dbReference type="SUPFAM" id="SSF52540">
    <property type="entry name" value="P-loop containing nucleoside triphosphate hydrolases"/>
    <property type="match status" value="1"/>
</dbReference>
<evidence type="ECO:0000259" key="2">
    <source>
        <dbReference type="Pfam" id="PF13401"/>
    </source>
</evidence>